<protein>
    <submittedName>
        <fullName evidence="2">Uncharacterized protein</fullName>
    </submittedName>
</protein>
<keyword evidence="1" id="KW-0472">Membrane</keyword>
<reference evidence="2" key="1">
    <citation type="journal article" date="2012" name="Nature">
        <title>The tomato genome sequence provides insights into fleshy fruit evolution.</title>
        <authorList>
            <consortium name="Tomato Genome Consortium"/>
        </authorList>
    </citation>
    <scope>NUCLEOTIDE SEQUENCE [LARGE SCALE GENOMIC DNA]</scope>
    <source>
        <strain evidence="2">cv. Heinz 1706</strain>
    </source>
</reference>
<evidence type="ECO:0000313" key="2">
    <source>
        <dbReference type="EnsemblPlants" id="Solyc09g031523.1.1"/>
    </source>
</evidence>
<evidence type="ECO:0000256" key="1">
    <source>
        <dbReference type="SAM" id="Phobius"/>
    </source>
</evidence>
<keyword evidence="1" id="KW-0812">Transmembrane</keyword>
<sequence length="178" mass="20259">MDLLGLRESQTENRENSHRREVTLCGFHVRSSTFTASTTTIIALNIVAIVIPLPTISIALSNPISYNKTNFDFGMGPHFRPFFQKTSSIYAPLLVVALNSKFRQGFLVRDFTFMVEGSQRLARCLFVITEKHPQVTYTLLLRVPRLTVINALSLVAQSLSYRIGLAIYMPMYYFFPNK</sequence>
<reference evidence="2" key="2">
    <citation type="submission" date="2019-01" db="UniProtKB">
        <authorList>
            <consortium name="EnsemblPlants"/>
        </authorList>
    </citation>
    <scope>IDENTIFICATION</scope>
    <source>
        <strain evidence="2">cv. Heinz 1706</strain>
    </source>
</reference>
<name>A0A3Q7HZY4_SOLLC</name>
<feature type="transmembrane region" description="Helical" evidence="1">
    <location>
        <begin position="151"/>
        <end position="175"/>
    </location>
</feature>
<dbReference type="EnsemblPlants" id="Solyc09g031523.1.1">
    <property type="protein sequence ID" value="Solyc09g031523.1.1"/>
    <property type="gene ID" value="Solyc09g031523.1"/>
</dbReference>
<keyword evidence="3" id="KW-1185">Reference proteome</keyword>
<dbReference type="InParanoid" id="A0A3Q7HZY4"/>
<organism evidence="2">
    <name type="scientific">Solanum lycopersicum</name>
    <name type="common">Tomato</name>
    <name type="synonym">Lycopersicon esculentum</name>
    <dbReference type="NCBI Taxonomy" id="4081"/>
    <lineage>
        <taxon>Eukaryota</taxon>
        <taxon>Viridiplantae</taxon>
        <taxon>Streptophyta</taxon>
        <taxon>Embryophyta</taxon>
        <taxon>Tracheophyta</taxon>
        <taxon>Spermatophyta</taxon>
        <taxon>Magnoliopsida</taxon>
        <taxon>eudicotyledons</taxon>
        <taxon>Gunneridae</taxon>
        <taxon>Pentapetalae</taxon>
        <taxon>asterids</taxon>
        <taxon>lamiids</taxon>
        <taxon>Solanales</taxon>
        <taxon>Solanaceae</taxon>
        <taxon>Solanoideae</taxon>
        <taxon>Solaneae</taxon>
        <taxon>Solanum</taxon>
        <taxon>Solanum subgen. Lycopersicon</taxon>
    </lineage>
</organism>
<evidence type="ECO:0000313" key="3">
    <source>
        <dbReference type="Proteomes" id="UP000004994"/>
    </source>
</evidence>
<feature type="transmembrane region" description="Helical" evidence="1">
    <location>
        <begin position="41"/>
        <end position="60"/>
    </location>
</feature>
<keyword evidence="1" id="KW-1133">Transmembrane helix</keyword>
<accession>A0A3Q7HZY4</accession>
<proteinExistence type="predicted"/>
<dbReference type="Proteomes" id="UP000004994">
    <property type="component" value="Chromosome 9"/>
</dbReference>
<dbReference type="Gramene" id="Solyc09g031523.1.1">
    <property type="protein sequence ID" value="Solyc09g031523.1.1"/>
    <property type="gene ID" value="Solyc09g031523.1"/>
</dbReference>
<dbReference type="AlphaFoldDB" id="A0A3Q7HZY4"/>